<feature type="transmembrane region" description="Helical" evidence="1">
    <location>
        <begin position="31"/>
        <end position="51"/>
    </location>
</feature>
<gene>
    <name evidence="2" type="ORF">IW261DRAFT_3436</name>
</gene>
<keyword evidence="1" id="KW-0812">Transmembrane</keyword>
<keyword evidence="1" id="KW-1133">Transmembrane helix</keyword>
<comment type="caution">
    <text evidence="2">The sequence shown here is derived from an EMBL/GenBank/DDBJ whole genome shotgun (WGS) entry which is preliminary data.</text>
</comment>
<feature type="transmembrane region" description="Helical" evidence="1">
    <location>
        <begin position="143"/>
        <end position="162"/>
    </location>
</feature>
<protein>
    <submittedName>
        <fullName evidence="2">Uncharacterized protein</fullName>
    </submittedName>
</protein>
<reference evidence="2" key="1">
    <citation type="submission" date="2023-06" db="EMBL/GenBank/DDBJ databases">
        <authorList>
            <consortium name="Lawrence Berkeley National Laboratory"/>
            <person name="Ahrendt S."/>
            <person name="Sahu N."/>
            <person name="Indic B."/>
            <person name="Wong-Bajracharya J."/>
            <person name="Merenyi Z."/>
            <person name="Ke H.-M."/>
            <person name="Monk M."/>
            <person name="Kocsube S."/>
            <person name="Drula E."/>
            <person name="Lipzen A."/>
            <person name="Balint B."/>
            <person name="Henrissat B."/>
            <person name="Andreopoulos B."/>
            <person name="Martin F.M."/>
            <person name="Harder C.B."/>
            <person name="Rigling D."/>
            <person name="Ford K.L."/>
            <person name="Foster G.D."/>
            <person name="Pangilinan J."/>
            <person name="Papanicolaou A."/>
            <person name="Barry K."/>
            <person name="LaButti K."/>
            <person name="Viragh M."/>
            <person name="Koriabine M."/>
            <person name="Yan M."/>
            <person name="Riley R."/>
            <person name="Champramary S."/>
            <person name="Plett K.L."/>
            <person name="Tsai I.J."/>
            <person name="Slot J."/>
            <person name="Sipos G."/>
            <person name="Plett J."/>
            <person name="Nagy L.G."/>
            <person name="Grigoriev I.V."/>
        </authorList>
    </citation>
    <scope>NUCLEOTIDE SEQUENCE</scope>
    <source>
        <strain evidence="2">ICMP 16352</strain>
    </source>
</reference>
<keyword evidence="1" id="KW-0472">Membrane</keyword>
<name>A0AA39PW81_9AGAR</name>
<sequence length="345" mass="38542">MAIHTAIPPDLTDEDKLAAFQYLDSNLNVGILYALSYGLYTGILAVTLWSIFTNKCWQIRRAIAIVIILIHVLITFNFAANISYIRSAFIENGQTFWTVFLKLQVDGAGQASFWEGCISASLSTLLTDLYMIWCCWMVWEQRWYIGLFLMSTLVSAIVSRIVQTYYTVNTQALARIDLFTRLYLSLNLATTLSCTLLIIYRITIVVGFRRGTGGRFKVYRHFIGVLVESSALYSMALILDLALWIHQYDSFYYFDAISAIAKGVAPTLLVGRAAAGHTQPNDNSDESTVSALHFRMASSEPVIASLQGSAMQRTVLETDVEAQLGQSDELVVVVERNATSLTKNN</sequence>
<dbReference type="Proteomes" id="UP001175227">
    <property type="component" value="Unassembled WGS sequence"/>
</dbReference>
<proteinExistence type="predicted"/>
<feature type="transmembrane region" description="Helical" evidence="1">
    <location>
        <begin position="63"/>
        <end position="85"/>
    </location>
</feature>
<feature type="transmembrane region" description="Helical" evidence="1">
    <location>
        <begin position="113"/>
        <end position="136"/>
    </location>
</feature>
<dbReference type="EMBL" id="JAUEPR010000001">
    <property type="protein sequence ID" value="KAK0490253.1"/>
    <property type="molecule type" value="Genomic_DNA"/>
</dbReference>
<organism evidence="2 3">
    <name type="scientific">Armillaria novae-zelandiae</name>
    <dbReference type="NCBI Taxonomy" id="153914"/>
    <lineage>
        <taxon>Eukaryota</taxon>
        <taxon>Fungi</taxon>
        <taxon>Dikarya</taxon>
        <taxon>Basidiomycota</taxon>
        <taxon>Agaricomycotina</taxon>
        <taxon>Agaricomycetes</taxon>
        <taxon>Agaricomycetidae</taxon>
        <taxon>Agaricales</taxon>
        <taxon>Marasmiineae</taxon>
        <taxon>Physalacriaceae</taxon>
        <taxon>Armillaria</taxon>
    </lineage>
</organism>
<accession>A0AA39PW81</accession>
<evidence type="ECO:0000313" key="3">
    <source>
        <dbReference type="Proteomes" id="UP001175227"/>
    </source>
</evidence>
<evidence type="ECO:0000256" key="1">
    <source>
        <dbReference type="SAM" id="Phobius"/>
    </source>
</evidence>
<feature type="transmembrane region" description="Helical" evidence="1">
    <location>
        <begin position="222"/>
        <end position="245"/>
    </location>
</feature>
<dbReference type="AlphaFoldDB" id="A0AA39PW81"/>
<keyword evidence="3" id="KW-1185">Reference proteome</keyword>
<feature type="transmembrane region" description="Helical" evidence="1">
    <location>
        <begin position="182"/>
        <end position="202"/>
    </location>
</feature>
<evidence type="ECO:0000313" key="2">
    <source>
        <dbReference type="EMBL" id="KAK0490253.1"/>
    </source>
</evidence>